<evidence type="ECO:0000256" key="3">
    <source>
        <dbReference type="ARBA" id="ARBA00012272"/>
    </source>
</evidence>
<feature type="domain" description="Pectate lyase" evidence="10">
    <location>
        <begin position="252"/>
        <end position="428"/>
    </location>
</feature>
<dbReference type="Gene3D" id="2.160.20.10">
    <property type="entry name" value="Single-stranded right-handed beta-helix, Pectin lyase-like"/>
    <property type="match status" value="1"/>
</dbReference>
<dbReference type="Pfam" id="PF00544">
    <property type="entry name" value="Pectate_lyase_4"/>
    <property type="match status" value="1"/>
</dbReference>
<reference evidence="11 12" key="1">
    <citation type="submission" date="2020-04" db="EMBL/GenBank/DDBJ databases">
        <title>Plant Genome Project.</title>
        <authorList>
            <person name="Zhang R.-G."/>
        </authorList>
    </citation>
    <scope>NUCLEOTIDE SEQUENCE [LARGE SCALE GENOMIC DNA]</scope>
    <source>
        <strain evidence="11">YNK0</strain>
        <tissue evidence="11">Leaf</tissue>
    </source>
</reference>
<comment type="cofactor">
    <cofactor evidence="8">
        <name>Ca(2+)</name>
        <dbReference type="ChEBI" id="CHEBI:29108"/>
    </cofactor>
    <text evidence="8">Binds 1 Ca(2+) ion. Required for its activity.</text>
</comment>
<evidence type="ECO:0000256" key="6">
    <source>
        <dbReference type="ARBA" id="ARBA00022837"/>
    </source>
</evidence>
<dbReference type="PANTHER" id="PTHR31683">
    <property type="entry name" value="PECTATE LYASE 18-RELATED"/>
    <property type="match status" value="1"/>
</dbReference>
<comment type="caution">
    <text evidence="11">The sequence shown here is derived from an EMBL/GenBank/DDBJ whole genome shotgun (WGS) entry which is preliminary data.</text>
</comment>
<evidence type="ECO:0000256" key="7">
    <source>
        <dbReference type="ARBA" id="ARBA00023239"/>
    </source>
</evidence>
<keyword evidence="9" id="KW-0812">Transmembrane</keyword>
<keyword evidence="9" id="KW-0472">Membrane</keyword>
<evidence type="ECO:0000256" key="4">
    <source>
        <dbReference type="ARBA" id="ARBA00022723"/>
    </source>
</evidence>
<dbReference type="SUPFAM" id="SSF51126">
    <property type="entry name" value="Pectin lyase-like"/>
    <property type="match status" value="1"/>
</dbReference>
<keyword evidence="9" id="KW-1133">Transmembrane helix</keyword>
<dbReference type="PRINTS" id="PR00807">
    <property type="entry name" value="AMBALLERGEN"/>
</dbReference>
<evidence type="ECO:0000313" key="11">
    <source>
        <dbReference type="EMBL" id="KAF8388010.1"/>
    </source>
</evidence>
<dbReference type="SMART" id="SM00656">
    <property type="entry name" value="Amb_all"/>
    <property type="match status" value="1"/>
</dbReference>
<protein>
    <recommendedName>
        <fullName evidence="3 8">Pectate lyase</fullName>
        <ecNumber evidence="3 8">4.2.2.2</ecNumber>
    </recommendedName>
</protein>
<dbReference type="InterPro" id="IPR002022">
    <property type="entry name" value="Pec_lyase"/>
</dbReference>
<dbReference type="GO" id="GO:0045490">
    <property type="term" value="P:pectin catabolic process"/>
    <property type="evidence" value="ECO:0007669"/>
    <property type="project" value="UniProtKB-UniPathway"/>
</dbReference>
<sequence length="510" mass="56395">MIRGISEDKMKGKKRDRDSRISMVLVLVFFYHFTVTSLQAINGSCDSISNVLKENFTTNLYGIEVGLKMLVQQELTDVSQELDEVPKIMHSFLSSKYVEAGSSLNTLIENLSLQINLTNSKPEATIDFSEHAMEQAKEAQSSIQQLIQCKENTITDHKQLFQPLESSGEKNDSCLVDGTKCQYLACAQGNKLPICAIGFGSGVTGGAAGVNYIVTRSDDADDPKNPTPGTIRFAIDLAGKNKGGVWITFKESMEIELKSKLWINSHTTIDGRGVNVTITGNGLVLRTVENVILHNFEIVSAGNTDAIHVFDGTQNVWIDHLTSRDAKSGLVTVIQGSTDVTISNCYLSNQDYIMLLGASDQDTVDQVLRVTVYRNLFESSTQRMPHCRWGYCHVVNNYYKNWSYYAIGARVHARVLSELNVFEAGSHLEVTPWYNQFNSDLTPTIVSSKDLFLKGATFHEFMKYGTLRATQDDYPAYKVPTVATNSLASLVSNCSGVLFGSKLDDCLASQ</sequence>
<evidence type="ECO:0000256" key="2">
    <source>
        <dbReference type="ARBA" id="ARBA00005220"/>
    </source>
</evidence>
<accession>A0A834YH91</accession>
<evidence type="ECO:0000259" key="10">
    <source>
        <dbReference type="SMART" id="SM00656"/>
    </source>
</evidence>
<keyword evidence="12" id="KW-1185">Reference proteome</keyword>
<dbReference type="UniPathway" id="UPA00545">
    <property type="reaction ID" value="UER00824"/>
</dbReference>
<proteinExistence type="inferred from homology"/>
<dbReference type="Proteomes" id="UP000655225">
    <property type="component" value="Unassembled WGS sequence"/>
</dbReference>
<dbReference type="PANTHER" id="PTHR31683:SF18">
    <property type="entry name" value="PECTATE LYASE 21-RELATED"/>
    <property type="match status" value="1"/>
</dbReference>
<keyword evidence="6 8" id="KW-0106">Calcium</keyword>
<gene>
    <name evidence="11" type="ORF">HHK36_026676</name>
</gene>
<dbReference type="InterPro" id="IPR045032">
    <property type="entry name" value="PEL"/>
</dbReference>
<dbReference type="EMBL" id="JABCRI010000020">
    <property type="protein sequence ID" value="KAF8388010.1"/>
    <property type="molecule type" value="Genomic_DNA"/>
</dbReference>
<dbReference type="InterPro" id="IPR012334">
    <property type="entry name" value="Pectin_lyas_fold"/>
</dbReference>
<evidence type="ECO:0000313" key="12">
    <source>
        <dbReference type="Proteomes" id="UP000655225"/>
    </source>
</evidence>
<dbReference type="InterPro" id="IPR018082">
    <property type="entry name" value="AmbAllergen"/>
</dbReference>
<dbReference type="GO" id="GO:0030570">
    <property type="term" value="F:pectate lyase activity"/>
    <property type="evidence" value="ECO:0007669"/>
    <property type="project" value="UniProtKB-EC"/>
</dbReference>
<keyword evidence="5" id="KW-0732">Signal</keyword>
<dbReference type="InterPro" id="IPR011050">
    <property type="entry name" value="Pectin_lyase_fold/virulence"/>
</dbReference>
<evidence type="ECO:0000256" key="9">
    <source>
        <dbReference type="SAM" id="Phobius"/>
    </source>
</evidence>
<comment type="similarity">
    <text evidence="8">Belongs to the polysaccharide lyase 1 family.</text>
</comment>
<evidence type="ECO:0000256" key="5">
    <source>
        <dbReference type="ARBA" id="ARBA00022729"/>
    </source>
</evidence>
<dbReference type="OMA" id="WILAYNI"/>
<dbReference type="EC" id="4.2.2.2" evidence="3 8"/>
<keyword evidence="4 8" id="KW-0479">Metal-binding</keyword>
<dbReference type="OrthoDB" id="1637350at2759"/>
<name>A0A834YH91_TETSI</name>
<comment type="catalytic activity">
    <reaction evidence="1 8">
        <text>Eliminative cleavage of (1-&gt;4)-alpha-D-galacturonan to give oligosaccharides with 4-deoxy-alpha-D-galact-4-enuronosyl groups at their non-reducing ends.</text>
        <dbReference type="EC" id="4.2.2.2"/>
    </reaction>
</comment>
<evidence type="ECO:0000256" key="1">
    <source>
        <dbReference type="ARBA" id="ARBA00000695"/>
    </source>
</evidence>
<organism evidence="11 12">
    <name type="scientific">Tetracentron sinense</name>
    <name type="common">Spur-leaf</name>
    <dbReference type="NCBI Taxonomy" id="13715"/>
    <lineage>
        <taxon>Eukaryota</taxon>
        <taxon>Viridiplantae</taxon>
        <taxon>Streptophyta</taxon>
        <taxon>Embryophyta</taxon>
        <taxon>Tracheophyta</taxon>
        <taxon>Spermatophyta</taxon>
        <taxon>Magnoliopsida</taxon>
        <taxon>Trochodendrales</taxon>
        <taxon>Trochodendraceae</taxon>
        <taxon>Tetracentron</taxon>
    </lineage>
</organism>
<feature type="transmembrane region" description="Helical" evidence="9">
    <location>
        <begin position="21"/>
        <end position="41"/>
    </location>
</feature>
<evidence type="ECO:0000256" key="8">
    <source>
        <dbReference type="RuleBase" id="RU361123"/>
    </source>
</evidence>
<dbReference type="AlphaFoldDB" id="A0A834YH91"/>
<keyword evidence="7 8" id="KW-0456">Lyase</keyword>
<comment type="pathway">
    <text evidence="2 8">Glycan metabolism; pectin degradation; 2-dehydro-3-deoxy-D-gluconate from pectin: step 2/5.</text>
</comment>
<dbReference type="GO" id="GO:0046872">
    <property type="term" value="F:metal ion binding"/>
    <property type="evidence" value="ECO:0007669"/>
    <property type="project" value="UniProtKB-KW"/>
</dbReference>